<reference evidence="1 2" key="1">
    <citation type="submission" date="2006-12" db="EMBL/GenBank/DDBJ databases">
        <title>Bifidobacterium adolescentis complete genome sequence.</title>
        <authorList>
            <person name="Suzuki T."/>
            <person name="Tsuda Y."/>
            <person name="Kanou N."/>
            <person name="Inoue T."/>
            <person name="Kumazaki K."/>
            <person name="Nagano S."/>
            <person name="Hirai S."/>
            <person name="Tanaka K."/>
            <person name="Watanabe K."/>
        </authorList>
    </citation>
    <scope>NUCLEOTIDE SEQUENCE [LARGE SCALE GENOMIC DNA]</scope>
    <source>
        <strain evidence="2">ATCC 15703 / DSM 20083 / NCTC 11814 / E194a</strain>
    </source>
</reference>
<dbReference type="AlphaFoldDB" id="A1A360"/>
<proteinExistence type="predicted"/>
<dbReference type="EMBL" id="AP009256">
    <property type="protein sequence ID" value="BAF40143.1"/>
    <property type="molecule type" value="Genomic_DNA"/>
</dbReference>
<protein>
    <submittedName>
        <fullName evidence="1">Hydroxymethylglutaryl-CoA synthase</fullName>
    </submittedName>
</protein>
<sequence>MGNVLGGVIQLLMSGLMNSQPDCHGGPDSGVVSKGKGSGGRSFCGVSNPMLQSRSCTAEREVGHCTNKVLKRGVFYGLLHALEVGFDGLFLVEEEPCGAVRC</sequence>
<dbReference type="KEGG" id="bad:BAD_1362"/>
<evidence type="ECO:0000313" key="2">
    <source>
        <dbReference type="Proteomes" id="UP000008702"/>
    </source>
</evidence>
<evidence type="ECO:0000313" key="1">
    <source>
        <dbReference type="EMBL" id="BAF40143.1"/>
    </source>
</evidence>
<dbReference type="HOGENOM" id="CLU_2271910_0_0_11"/>
<dbReference type="Proteomes" id="UP000008702">
    <property type="component" value="Chromosome"/>
</dbReference>
<name>A1A360_BIFAA</name>
<organism evidence="1 2">
    <name type="scientific">Bifidobacterium adolescentis (strain ATCC 15703 / DSM 20083 / NCTC 11814 / E194a)</name>
    <dbReference type="NCBI Taxonomy" id="367928"/>
    <lineage>
        <taxon>Bacteria</taxon>
        <taxon>Bacillati</taxon>
        <taxon>Actinomycetota</taxon>
        <taxon>Actinomycetes</taxon>
        <taxon>Bifidobacteriales</taxon>
        <taxon>Bifidobacteriaceae</taxon>
        <taxon>Bifidobacterium</taxon>
    </lineage>
</organism>
<accession>A1A360</accession>
<gene>
    <name evidence="1" type="ordered locus">BAD_1362</name>
</gene>
<dbReference type="STRING" id="367928.BAD_1362"/>
<keyword evidence="2" id="KW-1185">Reference proteome</keyword>